<dbReference type="EMBL" id="JAAAIL010002907">
    <property type="protein sequence ID" value="KAG0253674.1"/>
    <property type="molecule type" value="Genomic_DNA"/>
</dbReference>
<keyword evidence="2" id="KW-1185">Reference proteome</keyword>
<reference evidence="1" key="1">
    <citation type="journal article" date="2020" name="Fungal Divers.">
        <title>Resolving the Mortierellaceae phylogeny through synthesis of multi-gene phylogenetics and phylogenomics.</title>
        <authorList>
            <person name="Vandepol N."/>
            <person name="Liber J."/>
            <person name="Desiro A."/>
            <person name="Na H."/>
            <person name="Kennedy M."/>
            <person name="Barry K."/>
            <person name="Grigoriev I.V."/>
            <person name="Miller A.N."/>
            <person name="O'Donnell K."/>
            <person name="Stajich J.E."/>
            <person name="Bonito G."/>
        </authorList>
    </citation>
    <scope>NUCLEOTIDE SEQUENCE</scope>
    <source>
        <strain evidence="1">NRRL 28262</strain>
    </source>
</reference>
<proteinExistence type="predicted"/>
<organism evidence="1 2">
    <name type="scientific">Linnemannia exigua</name>
    <dbReference type="NCBI Taxonomy" id="604196"/>
    <lineage>
        <taxon>Eukaryota</taxon>
        <taxon>Fungi</taxon>
        <taxon>Fungi incertae sedis</taxon>
        <taxon>Mucoromycota</taxon>
        <taxon>Mortierellomycotina</taxon>
        <taxon>Mortierellomycetes</taxon>
        <taxon>Mortierellales</taxon>
        <taxon>Mortierellaceae</taxon>
        <taxon>Linnemannia</taxon>
    </lineage>
</organism>
<protein>
    <submittedName>
        <fullName evidence="1">Uncharacterized protein</fullName>
    </submittedName>
</protein>
<accession>A0AAD4H268</accession>
<dbReference type="AlphaFoldDB" id="A0AAD4H268"/>
<dbReference type="Proteomes" id="UP001194580">
    <property type="component" value="Unassembled WGS sequence"/>
</dbReference>
<evidence type="ECO:0000313" key="2">
    <source>
        <dbReference type="Proteomes" id="UP001194580"/>
    </source>
</evidence>
<gene>
    <name evidence="1" type="ORF">BGZ95_006249</name>
</gene>
<name>A0AAD4H268_9FUNG</name>
<sequence>MMMNVLTETFKTRALSDWPHEPSIPSQCAALDGNAVIVGLDERGLLRGISHEHISMEDFMDAHVNKGSSRRGGAVPSFFFPKAKPSGPDIVFYIRVKDRLFPVFVQLKLRQTMAKKDIHAAIKTVSASMIEGHVQDLSRFCPTDNTFISMVIVYPAKVVAKLRPRPDIKYNLRPRPDSKHKHLTQVQVMIDESNISKIFPKSHVDFLNGIKDPMKRQAVDMLEAESLKKTRM</sequence>
<comment type="caution">
    <text evidence="1">The sequence shown here is derived from an EMBL/GenBank/DDBJ whole genome shotgun (WGS) entry which is preliminary data.</text>
</comment>
<evidence type="ECO:0000313" key="1">
    <source>
        <dbReference type="EMBL" id="KAG0253674.1"/>
    </source>
</evidence>